<dbReference type="CDD" id="cd13530">
    <property type="entry name" value="PBP2_peptides_like"/>
    <property type="match status" value="1"/>
</dbReference>
<dbReference type="EC" id="4.2.2.-" evidence="4"/>
<evidence type="ECO:0000256" key="1">
    <source>
        <dbReference type="ARBA" id="ARBA00022729"/>
    </source>
</evidence>
<organism evidence="4 5">
    <name type="scientific">Paenibacillus plantiphilus</name>
    <dbReference type="NCBI Taxonomy" id="2905650"/>
    <lineage>
        <taxon>Bacteria</taxon>
        <taxon>Bacillati</taxon>
        <taxon>Bacillota</taxon>
        <taxon>Bacilli</taxon>
        <taxon>Bacillales</taxon>
        <taxon>Paenibacillaceae</taxon>
        <taxon>Paenibacillus</taxon>
    </lineage>
</organism>
<feature type="signal peptide" evidence="2">
    <location>
        <begin position="1"/>
        <end position="28"/>
    </location>
</feature>
<feature type="domain" description="Solute-binding protein family 3/N-terminal" evidence="3">
    <location>
        <begin position="77"/>
        <end position="304"/>
    </location>
</feature>
<dbReference type="EMBL" id="CAKMMF010000003">
    <property type="protein sequence ID" value="CAH1195462.1"/>
    <property type="molecule type" value="Genomic_DNA"/>
</dbReference>
<keyword evidence="5" id="KW-1185">Reference proteome</keyword>
<accession>A0ABM9BV25</accession>
<protein>
    <submittedName>
        <fullName evidence="4">Membrane-bound lytic murein transglycosylase F</fullName>
        <ecNumber evidence="4">4.2.2.-</ecNumber>
    </submittedName>
</protein>
<dbReference type="SUPFAM" id="SSF53850">
    <property type="entry name" value="Periplasmic binding protein-like II"/>
    <property type="match status" value="1"/>
</dbReference>
<proteinExistence type="predicted"/>
<dbReference type="SMART" id="SM00062">
    <property type="entry name" value="PBPb"/>
    <property type="match status" value="1"/>
</dbReference>
<dbReference type="PROSITE" id="PS51257">
    <property type="entry name" value="PROKAR_LIPOPROTEIN"/>
    <property type="match status" value="1"/>
</dbReference>
<dbReference type="Pfam" id="PF00497">
    <property type="entry name" value="SBP_bac_3"/>
    <property type="match status" value="1"/>
</dbReference>
<evidence type="ECO:0000259" key="3">
    <source>
        <dbReference type="SMART" id="SM00062"/>
    </source>
</evidence>
<dbReference type="Proteomes" id="UP000838686">
    <property type="component" value="Unassembled WGS sequence"/>
</dbReference>
<evidence type="ECO:0000313" key="5">
    <source>
        <dbReference type="Proteomes" id="UP000838686"/>
    </source>
</evidence>
<name>A0ABM9BV25_9BACL</name>
<feature type="chain" id="PRO_5045351366" evidence="2">
    <location>
        <begin position="29"/>
        <end position="309"/>
    </location>
</feature>
<keyword evidence="4" id="KW-0456">Lyase</keyword>
<dbReference type="PANTHER" id="PTHR35936:SF19">
    <property type="entry name" value="AMINO-ACID-BINDING PROTEIN YXEM-RELATED"/>
    <property type="match status" value="1"/>
</dbReference>
<gene>
    <name evidence="4" type="primary">mltF_2</name>
    <name evidence="4" type="ORF">PAECIP111893_00698</name>
</gene>
<evidence type="ECO:0000256" key="2">
    <source>
        <dbReference type="SAM" id="SignalP"/>
    </source>
</evidence>
<comment type="caution">
    <text evidence="4">The sequence shown here is derived from an EMBL/GenBank/DDBJ whole genome shotgun (WGS) entry which is preliminary data.</text>
</comment>
<evidence type="ECO:0000313" key="4">
    <source>
        <dbReference type="EMBL" id="CAH1195462.1"/>
    </source>
</evidence>
<dbReference type="PANTHER" id="PTHR35936">
    <property type="entry name" value="MEMBRANE-BOUND LYTIC MUREIN TRANSGLYCOSYLASE F"/>
    <property type="match status" value="1"/>
</dbReference>
<sequence length="309" mass="34584">MISRCSLVSCRLLILVVLAVIASSCAYSSSPAHETPVVEKDNAAQAAVTKSVDLPAYTDEQLASYSDEISDILRRGELRVAVYREDRYPFFYADDQGLLHGSDIELARDIALKLGVKATFLRTAKSFNEVVEQVAAGEADIAISKLSVTLERAKKVLFSEPYLTLRQTLLINRLQLASLEQGNRDPLNVIQTYGDRIGVIGGTSYASFARELFPDQQQVNFSSTASLIEAVQNGEVLAAVYDEFELMSYQKKHPSSSLHLQYLRLENHMDSIAVAVAPQRRHLQAWINTYMQLQQDYVKRLLTDYEIIN</sequence>
<dbReference type="Gene3D" id="3.40.190.10">
    <property type="entry name" value="Periplasmic binding protein-like II"/>
    <property type="match status" value="2"/>
</dbReference>
<dbReference type="InterPro" id="IPR001638">
    <property type="entry name" value="Solute-binding_3/MltF_N"/>
</dbReference>
<keyword evidence="1 2" id="KW-0732">Signal</keyword>
<dbReference type="GO" id="GO:0016829">
    <property type="term" value="F:lyase activity"/>
    <property type="evidence" value="ECO:0007669"/>
    <property type="project" value="UniProtKB-KW"/>
</dbReference>
<reference evidence="4" key="1">
    <citation type="submission" date="2022-01" db="EMBL/GenBank/DDBJ databases">
        <authorList>
            <person name="Criscuolo A."/>
        </authorList>
    </citation>
    <scope>NUCLEOTIDE SEQUENCE</scope>
    <source>
        <strain evidence="4">CIP111893</strain>
    </source>
</reference>